<sequence>MEDHALYSAPSTPKPTDNESTTPLMMSPIPSSEFIYKMIDEEIHLFVKLRASNKALFTGRRNSARLAWRAILKEMGLHRKMSAAQAKKKWDNLLKKYKDQKNPPAGVALIPDSWRWFTLMDDAVQGRLEGSAKAVSVTSAVANNHEDFLPNKPRCKRYREAGRKESMASAGTGLPGRNEIEFLVNDSDILWAPGGTAGQEMECDRREIEQERAQLDSDRMLVEKEREVLERERMVMERERAGLQRELAAVDRDRATLERERASVERDRAAVDWERAMLEKERARLERDRLAIGIDSMACKRDYTTIATNCRLNTSDRIRQVELEPECLQRKQKFLDLFEKLLEKF</sequence>
<dbReference type="RefSeq" id="XP_012679913.1">
    <property type="nucleotide sequence ID" value="XM_012824459.3"/>
</dbReference>
<feature type="region of interest" description="Disordered" evidence="2">
    <location>
        <begin position="1"/>
        <end position="24"/>
    </location>
</feature>
<dbReference type="Pfam" id="PF13837">
    <property type="entry name" value="Myb_DNA-bind_4"/>
    <property type="match status" value="1"/>
</dbReference>
<dbReference type="GeneID" id="105897528"/>
<dbReference type="PANTHER" id="PTHR38709:SF1">
    <property type="entry name" value="DREBRIN"/>
    <property type="match status" value="1"/>
</dbReference>
<feature type="coiled-coil region" evidence="1">
    <location>
        <begin position="198"/>
        <end position="288"/>
    </location>
</feature>
<dbReference type="PANTHER" id="PTHR38709">
    <property type="entry name" value="SI:CH73-193C12.2-RELATED"/>
    <property type="match status" value="1"/>
</dbReference>
<dbReference type="InterPro" id="IPR044822">
    <property type="entry name" value="Myb_DNA-bind_4"/>
</dbReference>
<dbReference type="GO" id="GO:0005856">
    <property type="term" value="C:cytoskeleton"/>
    <property type="evidence" value="ECO:0007669"/>
    <property type="project" value="TreeGrafter"/>
</dbReference>
<evidence type="ECO:0000313" key="5">
    <source>
        <dbReference type="RefSeq" id="XP_012679913.1"/>
    </source>
</evidence>
<dbReference type="KEGG" id="char:105897528"/>
<proteinExistence type="predicted"/>
<evidence type="ECO:0000259" key="3">
    <source>
        <dbReference type="Pfam" id="PF13837"/>
    </source>
</evidence>
<evidence type="ECO:0000313" key="4">
    <source>
        <dbReference type="Proteomes" id="UP000515152"/>
    </source>
</evidence>
<reference evidence="5" key="1">
    <citation type="submission" date="2025-08" db="UniProtKB">
        <authorList>
            <consortium name="RefSeq"/>
        </authorList>
    </citation>
    <scope>IDENTIFICATION</scope>
</reference>
<dbReference type="AlphaFoldDB" id="A0A6P3VSG1"/>
<keyword evidence="4" id="KW-1185">Reference proteome</keyword>
<gene>
    <name evidence="5" type="primary">si:dkeyp-38g8.5</name>
</gene>
<evidence type="ECO:0000256" key="1">
    <source>
        <dbReference type="SAM" id="Coils"/>
    </source>
</evidence>
<feature type="domain" description="Myb/SANT-like DNA-binding" evidence="3">
    <location>
        <begin position="40"/>
        <end position="122"/>
    </location>
</feature>
<dbReference type="Proteomes" id="UP000515152">
    <property type="component" value="Chromosome 16"/>
</dbReference>
<dbReference type="OrthoDB" id="10261408at2759"/>
<feature type="compositionally biased region" description="Polar residues" evidence="2">
    <location>
        <begin position="9"/>
        <end position="24"/>
    </location>
</feature>
<name>A0A6P3VSG1_CLUHA</name>
<keyword evidence="1" id="KW-0175">Coiled coil</keyword>
<organism evidence="4 5">
    <name type="scientific">Clupea harengus</name>
    <name type="common">Atlantic herring</name>
    <dbReference type="NCBI Taxonomy" id="7950"/>
    <lineage>
        <taxon>Eukaryota</taxon>
        <taxon>Metazoa</taxon>
        <taxon>Chordata</taxon>
        <taxon>Craniata</taxon>
        <taxon>Vertebrata</taxon>
        <taxon>Euteleostomi</taxon>
        <taxon>Actinopterygii</taxon>
        <taxon>Neopterygii</taxon>
        <taxon>Teleostei</taxon>
        <taxon>Clupei</taxon>
        <taxon>Clupeiformes</taxon>
        <taxon>Clupeoidei</taxon>
        <taxon>Clupeidae</taxon>
        <taxon>Clupea</taxon>
    </lineage>
</organism>
<evidence type="ECO:0000256" key="2">
    <source>
        <dbReference type="SAM" id="MobiDB-lite"/>
    </source>
</evidence>
<protein>
    <submittedName>
        <fullName evidence="5">Uncharacterized protein si:dkeyp-38g8.5</fullName>
    </submittedName>
</protein>
<accession>A0A6P3VSG1</accession>